<dbReference type="EMBL" id="JH611185">
    <property type="protein sequence ID" value="EJP72858.1"/>
    <property type="molecule type" value="Genomic_DNA"/>
</dbReference>
<dbReference type="Proteomes" id="UP000010116">
    <property type="component" value="Unassembled WGS sequence"/>
</dbReference>
<dbReference type="SUPFAM" id="SSF52833">
    <property type="entry name" value="Thioredoxin-like"/>
    <property type="match status" value="1"/>
</dbReference>
<dbReference type="InterPro" id="IPR036282">
    <property type="entry name" value="Glutathione-S-Trfase_C_sf"/>
</dbReference>
<dbReference type="InterPro" id="IPR050983">
    <property type="entry name" value="GST_Omega/HSP26"/>
</dbReference>
<evidence type="ECO:0000313" key="3">
    <source>
        <dbReference type="Proteomes" id="UP000010116"/>
    </source>
</evidence>
<dbReference type="PROSITE" id="PS50404">
    <property type="entry name" value="GST_NTER"/>
    <property type="match status" value="1"/>
</dbReference>
<dbReference type="Pfam" id="PF13417">
    <property type="entry name" value="GST_N_3"/>
    <property type="match status" value="1"/>
</dbReference>
<dbReference type="InterPro" id="IPR004045">
    <property type="entry name" value="Glutathione_S-Trfase_N"/>
</dbReference>
<dbReference type="GO" id="GO:0005737">
    <property type="term" value="C:cytoplasm"/>
    <property type="evidence" value="ECO:0007669"/>
    <property type="project" value="TreeGrafter"/>
</dbReference>
<reference evidence="2 3" key="1">
    <citation type="journal article" date="2012" name="ISME J.">
        <title>Genomic insights to SAR86, an abundant and uncultivated marine bacterial lineage.</title>
        <authorList>
            <person name="Dupont C.L."/>
            <person name="Rusch D.B."/>
            <person name="Yooseph S."/>
            <person name="Lombardo M.J."/>
            <person name="Richter R.A."/>
            <person name="Valas R."/>
            <person name="Novotny M."/>
            <person name="Yee-Greenbaum J."/>
            <person name="Selengut J.D."/>
            <person name="Haft D.H."/>
            <person name="Halpern A.L."/>
            <person name="Lasken R.S."/>
            <person name="Nealson K."/>
            <person name="Friedman R."/>
            <person name="Venter J.C."/>
        </authorList>
    </citation>
    <scope>NUCLEOTIDE SEQUENCE [LARGE SCALE GENOMIC DNA]</scope>
</reference>
<dbReference type="Gene3D" id="1.20.1050.10">
    <property type="match status" value="1"/>
</dbReference>
<gene>
    <name evidence="2" type="ORF">NT02SARS_0935</name>
</gene>
<proteinExistence type="predicted"/>
<protein>
    <submittedName>
        <fullName evidence="2">Stringent starvation protein A</fullName>
    </submittedName>
</protein>
<dbReference type="AlphaFoldDB" id="J5KCP6"/>
<name>J5KCP6_9GAMM</name>
<dbReference type="InterPro" id="IPR036249">
    <property type="entry name" value="Thioredoxin-like_sf"/>
</dbReference>
<sequence length="212" mass="25391">MDYPVLYSFKRCPYAIRTRISLILSKTKCELREVLLKDKPESMLNASPKGTVPVLIKNNGTVIDESIDIINWLISRNNFFGPNEYDNFIEEMIKLFDNEFKFHLDRYKYSTRYNKDEELFHRNKCAEILNNLEEKIISNPWLLGSTVSKLDVCILPFIRQFRIANEEWFDSNEKFKKINKTLKYFLEWEVFQIAMKKYPQWKEGDKETIFPS</sequence>
<dbReference type="HOGENOM" id="CLU_090620_0_0_6"/>
<accession>J5KCP6</accession>
<dbReference type="SUPFAM" id="SSF47616">
    <property type="entry name" value="GST C-terminal domain-like"/>
    <property type="match status" value="1"/>
</dbReference>
<dbReference type="PANTHER" id="PTHR43968">
    <property type="match status" value="1"/>
</dbReference>
<organism evidence="2 3">
    <name type="scientific">SAR86 cluster bacterium SAR86B</name>
    <dbReference type="NCBI Taxonomy" id="1123867"/>
    <lineage>
        <taxon>Bacteria</taxon>
        <taxon>Pseudomonadati</taxon>
        <taxon>Pseudomonadota</taxon>
        <taxon>Gammaproteobacteria</taxon>
        <taxon>SAR86 cluster</taxon>
    </lineage>
</organism>
<dbReference type="Gene3D" id="3.40.30.10">
    <property type="entry name" value="Glutaredoxin"/>
    <property type="match status" value="1"/>
</dbReference>
<feature type="domain" description="GST N-terminal" evidence="1">
    <location>
        <begin position="2"/>
        <end position="81"/>
    </location>
</feature>
<dbReference type="PANTHER" id="PTHR43968:SF6">
    <property type="entry name" value="GLUTATHIONE S-TRANSFERASE OMEGA"/>
    <property type="match status" value="1"/>
</dbReference>
<evidence type="ECO:0000259" key="1">
    <source>
        <dbReference type="PROSITE" id="PS50404"/>
    </source>
</evidence>
<evidence type="ECO:0000313" key="2">
    <source>
        <dbReference type="EMBL" id="EJP72858.1"/>
    </source>
</evidence>